<dbReference type="GO" id="GO:0016853">
    <property type="term" value="F:isomerase activity"/>
    <property type="evidence" value="ECO:0007669"/>
    <property type="project" value="UniProtKB-KW"/>
</dbReference>
<protein>
    <submittedName>
        <fullName evidence="1">Sugar phosphate isomerase</fullName>
    </submittedName>
</protein>
<dbReference type="RefSeq" id="WP_063707285.1">
    <property type="nucleotide sequence ID" value="NZ_LUUB01000104.1"/>
</dbReference>
<accession>A0A176YCD4</accession>
<sequence length="400" mass="43683">MHLSHLSGGAHLTYCTNIHAGESWDEVRQSLEAHVPHIKARVSPHSAFGLGLRLSGIAAEALSAPAVLDEFRAFLDRENLYVFTINAFPYGPFHGRRVKEDVYQPDWLTPERLSYSDRAAEILAMLLPDGMVGSVSTVPGTFKAVAAARPDAARAMADALARHVATLVSLRRRTGREIVLALEPEPCCFLETVEETIAFFCDHLHTDASAAIVADQTGTSPAAAHDALRRHLGVCYDVCHGAVEFEEPARAFAQLGEAGIRIGKLQLSSALRVPEIDANTERTLTAFNDGVYLHQVVQRRNGSLVRYVDLEPAFAALRAGKAGGEWRVHCHVPVFLEIAGGFHSTQPTLKAALAAAKSAFVAPHFEVETYTWDVLPPELRQSSRADAIAREMLWVLEELS</sequence>
<gene>
    <name evidence="1" type="ORF">AYJ54_28645</name>
</gene>
<reference evidence="1 2" key="1">
    <citation type="submission" date="2016-03" db="EMBL/GenBank/DDBJ databases">
        <title>Draft Genome Sequence of the Strain BR 10245 (Bradyrhizobium sp.) isolated from nodules of Centrolobium paraense.</title>
        <authorList>
            <person name="Simoes-Araujo J.L.Sr."/>
            <person name="Barauna A.C."/>
            <person name="Silva K."/>
            <person name="Zilli J.E."/>
        </authorList>
    </citation>
    <scope>NUCLEOTIDE SEQUENCE [LARGE SCALE GENOMIC DNA]</scope>
    <source>
        <strain evidence="1 2">BR 10245</strain>
    </source>
</reference>
<keyword evidence="2" id="KW-1185">Reference proteome</keyword>
<evidence type="ECO:0000313" key="1">
    <source>
        <dbReference type="EMBL" id="OAF01467.1"/>
    </source>
</evidence>
<dbReference type="Proteomes" id="UP000076959">
    <property type="component" value="Unassembled WGS sequence"/>
</dbReference>
<dbReference type="SUPFAM" id="SSF51658">
    <property type="entry name" value="Xylose isomerase-like"/>
    <property type="match status" value="1"/>
</dbReference>
<dbReference type="OrthoDB" id="9785907at2"/>
<dbReference type="InterPro" id="IPR036237">
    <property type="entry name" value="Xyl_isomerase-like_sf"/>
</dbReference>
<evidence type="ECO:0000313" key="2">
    <source>
        <dbReference type="Proteomes" id="UP000076959"/>
    </source>
</evidence>
<dbReference type="Gene3D" id="3.20.20.150">
    <property type="entry name" value="Divalent-metal-dependent TIM barrel enzymes"/>
    <property type="match status" value="1"/>
</dbReference>
<dbReference type="EMBL" id="LUUB01000104">
    <property type="protein sequence ID" value="OAF01467.1"/>
    <property type="molecule type" value="Genomic_DNA"/>
</dbReference>
<dbReference type="AlphaFoldDB" id="A0A176YCD4"/>
<name>A0A176YCD4_9BRAD</name>
<comment type="caution">
    <text evidence="1">The sequence shown here is derived from an EMBL/GenBank/DDBJ whole genome shotgun (WGS) entry which is preliminary data.</text>
</comment>
<keyword evidence="1" id="KW-0413">Isomerase</keyword>
<proteinExistence type="predicted"/>
<dbReference type="STRING" id="1505087.AYJ54_28645"/>
<organism evidence="1 2">
    <name type="scientific">Bradyrhizobium centrolobii</name>
    <dbReference type="NCBI Taxonomy" id="1505087"/>
    <lineage>
        <taxon>Bacteria</taxon>
        <taxon>Pseudomonadati</taxon>
        <taxon>Pseudomonadota</taxon>
        <taxon>Alphaproteobacteria</taxon>
        <taxon>Hyphomicrobiales</taxon>
        <taxon>Nitrobacteraceae</taxon>
        <taxon>Bradyrhizobium</taxon>
    </lineage>
</organism>
<dbReference type="NCBIfam" id="NF035939">
    <property type="entry name" value="TIM_EboE"/>
    <property type="match status" value="1"/>
</dbReference>